<keyword evidence="1" id="KW-1133">Transmembrane helix</keyword>
<dbReference type="InterPro" id="IPR054235">
    <property type="entry name" value="DUF6962"/>
</dbReference>
<name>A0A382BJN6_9ZZZZ</name>
<dbReference type="EMBL" id="UINC01029888">
    <property type="protein sequence ID" value="SVB13387.1"/>
    <property type="molecule type" value="Genomic_DNA"/>
</dbReference>
<evidence type="ECO:0000313" key="2">
    <source>
        <dbReference type="EMBL" id="SVB13387.1"/>
    </source>
</evidence>
<evidence type="ECO:0000256" key="1">
    <source>
        <dbReference type="SAM" id="Phobius"/>
    </source>
</evidence>
<feature type="transmembrane region" description="Helical" evidence="1">
    <location>
        <begin position="73"/>
        <end position="90"/>
    </location>
</feature>
<dbReference type="Pfam" id="PF22285">
    <property type="entry name" value="DUF6962"/>
    <property type="match status" value="1"/>
</dbReference>
<keyword evidence="1" id="KW-0472">Membrane</keyword>
<accession>A0A382BJN6</accession>
<protein>
    <submittedName>
        <fullName evidence="2">Uncharacterized protein</fullName>
    </submittedName>
</protein>
<sequence length="112" mass="12174">MKRNLRRGDRVKIKGGLYDRAVGTGNSGVFQWPENQPAVGLVLAAIMVSMLAAALKASSIHFMMGDWEFDHNSLYHVAQMPGLFLSLIAIRRRPDTAGEAPVRQATNVAAPA</sequence>
<proteinExistence type="predicted"/>
<organism evidence="2">
    <name type="scientific">marine metagenome</name>
    <dbReference type="NCBI Taxonomy" id="408172"/>
    <lineage>
        <taxon>unclassified sequences</taxon>
        <taxon>metagenomes</taxon>
        <taxon>ecological metagenomes</taxon>
    </lineage>
</organism>
<keyword evidence="1" id="KW-0812">Transmembrane</keyword>
<feature type="transmembrane region" description="Helical" evidence="1">
    <location>
        <begin position="38"/>
        <end position="61"/>
    </location>
</feature>
<dbReference type="AlphaFoldDB" id="A0A382BJN6"/>
<reference evidence="2" key="1">
    <citation type="submission" date="2018-05" db="EMBL/GenBank/DDBJ databases">
        <authorList>
            <person name="Lanie J.A."/>
            <person name="Ng W.-L."/>
            <person name="Kazmierczak K.M."/>
            <person name="Andrzejewski T.M."/>
            <person name="Davidsen T.M."/>
            <person name="Wayne K.J."/>
            <person name="Tettelin H."/>
            <person name="Glass J.I."/>
            <person name="Rusch D."/>
            <person name="Podicherti R."/>
            <person name="Tsui H.-C.T."/>
            <person name="Winkler M.E."/>
        </authorList>
    </citation>
    <scope>NUCLEOTIDE SEQUENCE</scope>
</reference>
<gene>
    <name evidence="2" type="ORF">METZ01_LOCUS166241</name>
</gene>